<proteinExistence type="predicted"/>
<sequence>MREIVGGARGQRGGRSRNSSELPVVVATDDGSWKAPIYNGEIVRNDNNDIACRHMLHGIEQLTVIESLEKYGPRTMTENLCLIVLCSWIPLGQDWTADFRRPIIPFIDDARDDDDNNDDLDCVHGNDVPAAAERLVKEYIPMGEVDDGTCRHNWLAWGNPDFCDVVTKRDDNDLVNKQRTNDDVRVAKSLPYILDWYVREDLDLEGLLMMQFSKFDCEWSRESKTVSFRHRVGS</sequence>
<accession>A0ABD3MSN0</accession>
<dbReference type="EMBL" id="JALLAZ020001718">
    <property type="protein sequence ID" value="KAL3766908.1"/>
    <property type="molecule type" value="Genomic_DNA"/>
</dbReference>
<evidence type="ECO:0000313" key="3">
    <source>
        <dbReference type="Proteomes" id="UP001530315"/>
    </source>
</evidence>
<organism evidence="2 3">
    <name type="scientific">Stephanodiscus triporus</name>
    <dbReference type="NCBI Taxonomy" id="2934178"/>
    <lineage>
        <taxon>Eukaryota</taxon>
        <taxon>Sar</taxon>
        <taxon>Stramenopiles</taxon>
        <taxon>Ochrophyta</taxon>
        <taxon>Bacillariophyta</taxon>
        <taxon>Coscinodiscophyceae</taxon>
        <taxon>Thalassiosirophycidae</taxon>
        <taxon>Stephanodiscales</taxon>
        <taxon>Stephanodiscaceae</taxon>
        <taxon>Stephanodiscus</taxon>
    </lineage>
</organism>
<keyword evidence="3" id="KW-1185">Reference proteome</keyword>
<evidence type="ECO:0000256" key="1">
    <source>
        <dbReference type="SAM" id="MobiDB-lite"/>
    </source>
</evidence>
<dbReference type="Proteomes" id="UP001530315">
    <property type="component" value="Unassembled WGS sequence"/>
</dbReference>
<comment type="caution">
    <text evidence="2">The sequence shown here is derived from an EMBL/GenBank/DDBJ whole genome shotgun (WGS) entry which is preliminary data.</text>
</comment>
<evidence type="ECO:0000313" key="2">
    <source>
        <dbReference type="EMBL" id="KAL3766908.1"/>
    </source>
</evidence>
<feature type="region of interest" description="Disordered" evidence="1">
    <location>
        <begin position="1"/>
        <end position="21"/>
    </location>
</feature>
<dbReference type="AlphaFoldDB" id="A0ABD3MSN0"/>
<protein>
    <submittedName>
        <fullName evidence="2">Uncharacterized protein</fullName>
    </submittedName>
</protein>
<name>A0ABD3MSN0_9STRA</name>
<reference evidence="2 3" key="1">
    <citation type="submission" date="2024-10" db="EMBL/GenBank/DDBJ databases">
        <title>Updated reference genomes for cyclostephanoid diatoms.</title>
        <authorList>
            <person name="Roberts W.R."/>
            <person name="Alverson A.J."/>
        </authorList>
    </citation>
    <scope>NUCLEOTIDE SEQUENCE [LARGE SCALE GENOMIC DNA]</scope>
    <source>
        <strain evidence="2 3">AJA276-08</strain>
    </source>
</reference>
<gene>
    <name evidence="2" type="ORF">ACHAW5_000926</name>
</gene>